<reference evidence="2 3" key="1">
    <citation type="journal article" date="2018" name="J. Allergy Clin. Immunol.">
        <title>High-quality assembly of Dermatophagoides pteronyssinus genome and transcriptome reveals a wide range of novel allergens.</title>
        <authorList>
            <person name="Liu X.Y."/>
            <person name="Yang K.Y."/>
            <person name="Wang M.Q."/>
            <person name="Kwok J.S."/>
            <person name="Zeng X."/>
            <person name="Yang Z."/>
            <person name="Xiao X.J."/>
            <person name="Lau C.P."/>
            <person name="Li Y."/>
            <person name="Huang Z.M."/>
            <person name="Ba J.G."/>
            <person name="Yim A.K."/>
            <person name="Ouyang C.Y."/>
            <person name="Ngai S.M."/>
            <person name="Chan T.F."/>
            <person name="Leung E.L."/>
            <person name="Liu L."/>
            <person name="Liu Z.G."/>
            <person name="Tsui S.K."/>
        </authorList>
    </citation>
    <scope>NUCLEOTIDE SEQUENCE [LARGE SCALE GENOMIC DNA]</scope>
    <source>
        <strain evidence="2">Derp</strain>
    </source>
</reference>
<evidence type="ECO:0000256" key="1">
    <source>
        <dbReference type="SAM" id="MobiDB-lite"/>
    </source>
</evidence>
<protein>
    <submittedName>
        <fullName evidence="2">Uncharacterized protein</fullName>
    </submittedName>
</protein>
<evidence type="ECO:0000313" key="3">
    <source>
        <dbReference type="Proteomes" id="UP000887458"/>
    </source>
</evidence>
<organism evidence="2 3">
    <name type="scientific">Dermatophagoides pteronyssinus</name>
    <name type="common">European house dust mite</name>
    <dbReference type="NCBI Taxonomy" id="6956"/>
    <lineage>
        <taxon>Eukaryota</taxon>
        <taxon>Metazoa</taxon>
        <taxon>Ecdysozoa</taxon>
        <taxon>Arthropoda</taxon>
        <taxon>Chelicerata</taxon>
        <taxon>Arachnida</taxon>
        <taxon>Acari</taxon>
        <taxon>Acariformes</taxon>
        <taxon>Sarcoptiformes</taxon>
        <taxon>Astigmata</taxon>
        <taxon>Psoroptidia</taxon>
        <taxon>Analgoidea</taxon>
        <taxon>Pyroglyphidae</taxon>
        <taxon>Dermatophagoidinae</taxon>
        <taxon>Dermatophagoides</taxon>
    </lineage>
</organism>
<gene>
    <name evidence="2" type="ORF">DERP_001468</name>
</gene>
<feature type="region of interest" description="Disordered" evidence="1">
    <location>
        <begin position="21"/>
        <end position="40"/>
    </location>
</feature>
<dbReference type="Proteomes" id="UP000887458">
    <property type="component" value="Unassembled WGS sequence"/>
</dbReference>
<reference evidence="2 3" key="2">
    <citation type="journal article" date="2022" name="Mol. Biol. Evol.">
        <title>Comparative Genomics Reveals Insights into the Divergent Evolution of Astigmatic Mites and Household Pest Adaptations.</title>
        <authorList>
            <person name="Xiong Q."/>
            <person name="Wan A.T."/>
            <person name="Liu X."/>
            <person name="Fung C.S."/>
            <person name="Xiao X."/>
            <person name="Malainual N."/>
            <person name="Hou J."/>
            <person name="Wang L."/>
            <person name="Wang M."/>
            <person name="Yang K.Y."/>
            <person name="Cui Y."/>
            <person name="Leung E.L."/>
            <person name="Nong W."/>
            <person name="Shin S.K."/>
            <person name="Au S.W."/>
            <person name="Jeong K.Y."/>
            <person name="Chew F.T."/>
            <person name="Hui J.H."/>
            <person name="Leung T.F."/>
            <person name="Tungtrongchitr A."/>
            <person name="Zhong N."/>
            <person name="Liu Z."/>
            <person name="Tsui S.K."/>
        </authorList>
    </citation>
    <scope>NUCLEOTIDE SEQUENCE [LARGE SCALE GENOMIC DNA]</scope>
    <source>
        <strain evidence="2">Derp</strain>
    </source>
</reference>
<proteinExistence type="predicted"/>
<keyword evidence="3" id="KW-1185">Reference proteome</keyword>
<comment type="caution">
    <text evidence="2">The sequence shown here is derived from an EMBL/GenBank/DDBJ whole genome shotgun (WGS) entry which is preliminary data.</text>
</comment>
<evidence type="ECO:0000313" key="2">
    <source>
        <dbReference type="EMBL" id="KAH9421027.1"/>
    </source>
</evidence>
<dbReference type="EMBL" id="NJHN03000047">
    <property type="protein sequence ID" value="KAH9421027.1"/>
    <property type="molecule type" value="Genomic_DNA"/>
</dbReference>
<sequence>MVAMSQNVCLVQQPTIAVTTTNTVSSSKSPTQSLTTPLSSSLSPINLEFSLSNNPISTTTTIIDYYTKEQWSKFLSSRIILRKQLQLIMMYSTFDV</sequence>
<accession>A0ABQ8JEI2</accession>
<name>A0ABQ8JEI2_DERPT</name>